<dbReference type="EMBL" id="JBEPMN010000004">
    <property type="protein sequence ID" value="MET3661188.1"/>
    <property type="molecule type" value="Genomic_DNA"/>
</dbReference>
<sequence length="293" mass="31868">MRIRSIEAFISAYSGRSMTHASLKLNLSQPALTKMIQTLEAELGIKLFIRGARGIEPTMHAEAFFPRANRILAELNAAQAEFAALAGGNTGRLRVGSDSYVAAEMLPNAVTDVLQSVPDLKIEIVTGTSDHLATAIENGDLDFFVTSVSRSVDLTDLVTITILQEQYCVVARSNHPLTSSNHVTLADMTEYPWINIGDNFASTSNIVPIFEQMGIKLPKKIVETDSISYLVAHLLRSDSLSYQPRRLLETAGLAALNIVDAPGSLGQFKVVAAHRKDKPLSPEAKLLLQRLAV</sequence>
<feature type="domain" description="HTH lysR-type" evidence="5">
    <location>
        <begin position="1"/>
        <end position="58"/>
    </location>
</feature>
<dbReference type="GO" id="GO:0003677">
    <property type="term" value="F:DNA binding"/>
    <property type="evidence" value="ECO:0007669"/>
    <property type="project" value="UniProtKB-KW"/>
</dbReference>
<evidence type="ECO:0000256" key="2">
    <source>
        <dbReference type="ARBA" id="ARBA00023015"/>
    </source>
</evidence>
<evidence type="ECO:0000256" key="4">
    <source>
        <dbReference type="ARBA" id="ARBA00023163"/>
    </source>
</evidence>
<dbReference type="Gene3D" id="1.10.10.10">
    <property type="entry name" value="Winged helix-like DNA-binding domain superfamily/Winged helix DNA-binding domain"/>
    <property type="match status" value="1"/>
</dbReference>
<evidence type="ECO:0000313" key="7">
    <source>
        <dbReference type="Proteomes" id="UP001549143"/>
    </source>
</evidence>
<dbReference type="SUPFAM" id="SSF53850">
    <property type="entry name" value="Periplasmic binding protein-like II"/>
    <property type="match status" value="1"/>
</dbReference>
<dbReference type="InterPro" id="IPR000847">
    <property type="entry name" value="LysR_HTH_N"/>
</dbReference>
<protein>
    <submittedName>
        <fullName evidence="6">DNA-binding transcriptional LysR family regulator</fullName>
    </submittedName>
</protein>
<dbReference type="InterPro" id="IPR005119">
    <property type="entry name" value="LysR_subst-bd"/>
</dbReference>
<dbReference type="InterPro" id="IPR036390">
    <property type="entry name" value="WH_DNA-bd_sf"/>
</dbReference>
<dbReference type="Proteomes" id="UP001549143">
    <property type="component" value="Unassembled WGS sequence"/>
</dbReference>
<comment type="similarity">
    <text evidence="1">Belongs to the LysR transcriptional regulatory family.</text>
</comment>
<dbReference type="RefSeq" id="WP_354151076.1">
    <property type="nucleotide sequence ID" value="NZ_JBEPMN010000004.1"/>
</dbReference>
<gene>
    <name evidence="6" type="ORF">ABID44_001508</name>
</gene>
<dbReference type="Pfam" id="PF03466">
    <property type="entry name" value="LysR_substrate"/>
    <property type="match status" value="1"/>
</dbReference>
<keyword evidence="2" id="KW-0805">Transcription regulation</keyword>
<dbReference type="Gene3D" id="3.40.190.290">
    <property type="match status" value="1"/>
</dbReference>
<comment type="caution">
    <text evidence="6">The sequence shown here is derived from an EMBL/GenBank/DDBJ whole genome shotgun (WGS) entry which is preliminary data.</text>
</comment>
<keyword evidence="4" id="KW-0804">Transcription</keyword>
<keyword evidence="7" id="KW-1185">Reference proteome</keyword>
<dbReference type="PANTHER" id="PTHR30419:SF8">
    <property type="entry name" value="NITROGEN ASSIMILATION TRANSCRIPTIONAL ACTIVATOR-RELATED"/>
    <property type="match status" value="1"/>
</dbReference>
<accession>A0ABV2KME8</accession>
<evidence type="ECO:0000259" key="5">
    <source>
        <dbReference type="PROSITE" id="PS50931"/>
    </source>
</evidence>
<dbReference type="Pfam" id="PF00126">
    <property type="entry name" value="HTH_1"/>
    <property type="match status" value="1"/>
</dbReference>
<proteinExistence type="inferred from homology"/>
<dbReference type="PROSITE" id="PS50931">
    <property type="entry name" value="HTH_LYSR"/>
    <property type="match status" value="1"/>
</dbReference>
<evidence type="ECO:0000256" key="1">
    <source>
        <dbReference type="ARBA" id="ARBA00009437"/>
    </source>
</evidence>
<dbReference type="PRINTS" id="PR00039">
    <property type="entry name" value="HTHLYSR"/>
</dbReference>
<dbReference type="InterPro" id="IPR036388">
    <property type="entry name" value="WH-like_DNA-bd_sf"/>
</dbReference>
<evidence type="ECO:0000256" key="3">
    <source>
        <dbReference type="ARBA" id="ARBA00023125"/>
    </source>
</evidence>
<dbReference type="SUPFAM" id="SSF46785">
    <property type="entry name" value="Winged helix' DNA-binding domain"/>
    <property type="match status" value="1"/>
</dbReference>
<name>A0ABV2KME8_9HYPH</name>
<reference evidence="6 7" key="1">
    <citation type="submission" date="2024-06" db="EMBL/GenBank/DDBJ databases">
        <title>Genomic Encyclopedia of Type Strains, Phase IV (KMG-IV): sequencing the most valuable type-strain genomes for metagenomic binning, comparative biology and taxonomic classification.</title>
        <authorList>
            <person name="Goeker M."/>
        </authorList>
    </citation>
    <scope>NUCLEOTIDE SEQUENCE [LARGE SCALE GENOMIC DNA]</scope>
    <source>
        <strain evidence="6 7">DSM 19730</strain>
    </source>
</reference>
<evidence type="ECO:0000313" key="6">
    <source>
        <dbReference type="EMBL" id="MET3661188.1"/>
    </source>
</evidence>
<dbReference type="PANTHER" id="PTHR30419">
    <property type="entry name" value="HTH-TYPE TRANSCRIPTIONAL REGULATOR YBHD"/>
    <property type="match status" value="1"/>
</dbReference>
<dbReference type="InterPro" id="IPR050950">
    <property type="entry name" value="HTH-type_LysR_regulators"/>
</dbReference>
<keyword evidence="3 6" id="KW-0238">DNA-binding</keyword>
<organism evidence="6 7">
    <name type="scientific">Aquamicrobium ahrensii</name>
    <dbReference type="NCBI Taxonomy" id="469551"/>
    <lineage>
        <taxon>Bacteria</taxon>
        <taxon>Pseudomonadati</taxon>
        <taxon>Pseudomonadota</taxon>
        <taxon>Alphaproteobacteria</taxon>
        <taxon>Hyphomicrobiales</taxon>
        <taxon>Phyllobacteriaceae</taxon>
        <taxon>Aquamicrobium</taxon>
    </lineage>
</organism>